<proteinExistence type="predicted"/>
<evidence type="ECO:0000313" key="2">
    <source>
        <dbReference type="Proteomes" id="UP001324427"/>
    </source>
</evidence>
<name>A0AAV9JYA0_9PEZI</name>
<keyword evidence="2" id="KW-1185">Reference proteome</keyword>
<dbReference type="Proteomes" id="UP001324427">
    <property type="component" value="Unassembled WGS sequence"/>
</dbReference>
<organism evidence="1 2">
    <name type="scientific">Oleoguttula mirabilis</name>
    <dbReference type="NCBI Taxonomy" id="1507867"/>
    <lineage>
        <taxon>Eukaryota</taxon>
        <taxon>Fungi</taxon>
        <taxon>Dikarya</taxon>
        <taxon>Ascomycota</taxon>
        <taxon>Pezizomycotina</taxon>
        <taxon>Dothideomycetes</taxon>
        <taxon>Dothideomycetidae</taxon>
        <taxon>Mycosphaerellales</taxon>
        <taxon>Teratosphaeriaceae</taxon>
        <taxon>Oleoguttula</taxon>
    </lineage>
</organism>
<dbReference type="EMBL" id="JAVFHQ010000001">
    <property type="protein sequence ID" value="KAK4550690.1"/>
    <property type="molecule type" value="Genomic_DNA"/>
</dbReference>
<reference evidence="1 2" key="1">
    <citation type="submission" date="2021-11" db="EMBL/GenBank/DDBJ databases">
        <title>Black yeast isolated from Biological Soil Crust.</title>
        <authorList>
            <person name="Kurbessoian T."/>
        </authorList>
    </citation>
    <scope>NUCLEOTIDE SEQUENCE [LARGE SCALE GENOMIC DNA]</scope>
    <source>
        <strain evidence="1 2">CCFEE 5522</strain>
    </source>
</reference>
<protein>
    <submittedName>
        <fullName evidence="1">Uncharacterized protein</fullName>
    </submittedName>
</protein>
<sequence length="72" mass="8937">MRWIDYRRIARQERKDSNLLYVPQVNDDTRYDPIRQFVELVAESHLTGAEWRDKYKKLRDTLVARYTRYEQT</sequence>
<dbReference type="AlphaFoldDB" id="A0AAV9JYA0"/>
<comment type="caution">
    <text evidence="1">The sequence shown here is derived from an EMBL/GenBank/DDBJ whole genome shotgun (WGS) entry which is preliminary data.</text>
</comment>
<gene>
    <name evidence="1" type="ORF">LTR36_000269</name>
</gene>
<accession>A0AAV9JYA0</accession>
<evidence type="ECO:0000313" key="1">
    <source>
        <dbReference type="EMBL" id="KAK4550690.1"/>
    </source>
</evidence>